<protein>
    <submittedName>
        <fullName evidence="1">Uncharacterized protein</fullName>
    </submittedName>
</protein>
<sequence length="124" mass="13990">MKGSFLFAFVFSLCILLTGCGNTNDQIGASASWAYPFVKWDGKTYVITENKINKDKIGEIIGEVTKYSSREGTYSGNFSNALKKGTKYFKIKETNTNKAIAVEKKKGKYIRALISDKWEKKHLE</sequence>
<dbReference type="KEGG" id="vne:CFK40_10340"/>
<evidence type="ECO:0000313" key="1">
    <source>
        <dbReference type="EMBL" id="ASN05382.1"/>
    </source>
</evidence>
<dbReference type="PROSITE" id="PS51257">
    <property type="entry name" value="PROKAR_LIPOPROTEIN"/>
    <property type="match status" value="1"/>
</dbReference>
<gene>
    <name evidence="1" type="ORF">CFK40_10340</name>
</gene>
<dbReference type="AlphaFoldDB" id="A0A221MCP1"/>
<dbReference type="Proteomes" id="UP000204391">
    <property type="component" value="Chromosome"/>
</dbReference>
<keyword evidence="2" id="KW-1185">Reference proteome</keyword>
<name>A0A221MCP1_9BACI</name>
<dbReference type="EMBL" id="CP022437">
    <property type="protein sequence ID" value="ASN05382.1"/>
    <property type="molecule type" value="Genomic_DNA"/>
</dbReference>
<dbReference type="OrthoDB" id="2357153at2"/>
<proteinExistence type="predicted"/>
<reference evidence="1 2" key="1">
    <citation type="journal article" date="2003" name="Int. J. Syst. Evol. Microbiol.">
        <title>Virgibacillus carmonensis sp. nov., Virgibacillus necropolis sp. nov. and Virgibacillus picturae sp. nov., three novel species isolated from deteriorated mural paintings, transfer of the species of the genus salibacillus to Virgibacillus, as Virgibacillus marismortui comb. nov. and Virgibacillus salexigens comb. nov., and emended description of the genus Virgibacillus.</title>
        <authorList>
            <person name="Heyrman J."/>
            <person name="Logan N.A."/>
            <person name="Busse H.J."/>
            <person name="Balcaen A."/>
            <person name="Lebbe L."/>
            <person name="Rodriguez-Diaz M."/>
            <person name="Swings J."/>
            <person name="De Vos P."/>
        </authorList>
    </citation>
    <scope>NUCLEOTIDE SEQUENCE [LARGE SCALE GENOMIC DNA]</scope>
    <source>
        <strain evidence="1 2">LMG 19488</strain>
    </source>
</reference>
<accession>A0A221MCP1</accession>
<organism evidence="1 2">
    <name type="scientific">Virgibacillus necropolis</name>
    <dbReference type="NCBI Taxonomy" id="163877"/>
    <lineage>
        <taxon>Bacteria</taxon>
        <taxon>Bacillati</taxon>
        <taxon>Bacillota</taxon>
        <taxon>Bacilli</taxon>
        <taxon>Bacillales</taxon>
        <taxon>Bacillaceae</taxon>
        <taxon>Virgibacillus</taxon>
    </lineage>
</organism>
<dbReference type="RefSeq" id="WP_089532232.1">
    <property type="nucleotide sequence ID" value="NZ_CP022437.1"/>
</dbReference>
<evidence type="ECO:0000313" key="2">
    <source>
        <dbReference type="Proteomes" id="UP000204391"/>
    </source>
</evidence>